<dbReference type="EMBL" id="SUMC01000006">
    <property type="protein sequence ID" value="TKA11868.1"/>
    <property type="molecule type" value="Genomic_DNA"/>
</dbReference>
<feature type="compositionally biased region" description="Polar residues" evidence="1">
    <location>
        <begin position="101"/>
        <end position="112"/>
    </location>
</feature>
<name>A0A4U0SR42_9ACTN</name>
<comment type="caution">
    <text evidence="2">The sequence shown here is derived from an EMBL/GenBank/DDBJ whole genome shotgun (WGS) entry which is preliminary data.</text>
</comment>
<feature type="region of interest" description="Disordered" evidence="1">
    <location>
        <begin position="59"/>
        <end position="164"/>
    </location>
</feature>
<reference evidence="2 3" key="1">
    <citation type="submission" date="2019-04" db="EMBL/GenBank/DDBJ databases">
        <title>Streptomyces oryziradicis sp. nov., a novel actinomycete isolated from rhizosphere soil of rice (Oryza sativa L.).</title>
        <authorList>
            <person name="Li C."/>
        </authorList>
    </citation>
    <scope>NUCLEOTIDE SEQUENCE [LARGE SCALE GENOMIC DNA]</scope>
    <source>
        <strain evidence="2 3">NEAU-C40</strain>
    </source>
</reference>
<dbReference type="OrthoDB" id="4315119at2"/>
<evidence type="ECO:0000313" key="2">
    <source>
        <dbReference type="EMBL" id="TKA11868.1"/>
    </source>
</evidence>
<sequence>MSDQNSFTLQALPDGAAGVQLVLRLSWEDLGALGREAGRLAAQRHRPVSLDEAAVHALRSWSTPTAPPVPAPAAVAPPAEPQAKSWSEATIAPSPRPLTISPPSDQVRQPVQNTGGSAPASATAANSWPSAAVSDERARHAASPMEHSTPPVTSLAGRSAGTAG</sequence>
<keyword evidence="3" id="KW-1185">Reference proteome</keyword>
<feature type="compositionally biased region" description="Low complexity" evidence="1">
    <location>
        <begin position="113"/>
        <end position="132"/>
    </location>
</feature>
<accession>A0A4U0SR42</accession>
<dbReference type="Proteomes" id="UP000305778">
    <property type="component" value="Unassembled WGS sequence"/>
</dbReference>
<protein>
    <submittedName>
        <fullName evidence="2">Uncharacterized protein</fullName>
    </submittedName>
</protein>
<evidence type="ECO:0000313" key="3">
    <source>
        <dbReference type="Proteomes" id="UP000305778"/>
    </source>
</evidence>
<proteinExistence type="predicted"/>
<dbReference type="RefSeq" id="WP_136722864.1">
    <property type="nucleotide sequence ID" value="NZ_SUMC01000006.1"/>
</dbReference>
<evidence type="ECO:0000256" key="1">
    <source>
        <dbReference type="SAM" id="MobiDB-lite"/>
    </source>
</evidence>
<gene>
    <name evidence="2" type="ORF">FCI23_08510</name>
</gene>
<organism evidence="2 3">
    <name type="scientific">Actinacidiphila oryziradicis</name>
    <dbReference type="NCBI Taxonomy" id="2571141"/>
    <lineage>
        <taxon>Bacteria</taxon>
        <taxon>Bacillati</taxon>
        <taxon>Actinomycetota</taxon>
        <taxon>Actinomycetes</taxon>
        <taxon>Kitasatosporales</taxon>
        <taxon>Streptomycetaceae</taxon>
        <taxon>Actinacidiphila</taxon>
    </lineage>
</organism>
<dbReference type="AlphaFoldDB" id="A0A4U0SR42"/>